<evidence type="ECO:0000259" key="1">
    <source>
        <dbReference type="Pfam" id="PF23275"/>
    </source>
</evidence>
<dbReference type="Pfam" id="PF23275">
    <property type="entry name" value="TPR_23"/>
    <property type="match status" value="1"/>
</dbReference>
<reference evidence="2 3" key="1">
    <citation type="journal article" date="2014" name="BMC Genomics">
        <title>Genome based analysis of type-I polyketide synthase and nonribosomal peptide synthetase gene clusters in seven strains of five representative Nocardia species.</title>
        <authorList>
            <person name="Komaki H."/>
            <person name="Ichikawa N."/>
            <person name="Hosoyama A."/>
            <person name="Takahashi-Nakaguchi A."/>
            <person name="Matsuzawa T."/>
            <person name="Suzuki K."/>
            <person name="Fujita N."/>
            <person name="Gonoi T."/>
        </authorList>
    </citation>
    <scope>NUCLEOTIDE SEQUENCE [LARGE SCALE GENOMIC DNA]</scope>
    <source>
        <strain evidence="2 3">NBRC 15531</strain>
    </source>
</reference>
<organism evidence="2 3">
    <name type="scientific">Nocardia asteroides NBRC 15531</name>
    <dbReference type="NCBI Taxonomy" id="1110697"/>
    <lineage>
        <taxon>Bacteria</taxon>
        <taxon>Bacillati</taxon>
        <taxon>Actinomycetota</taxon>
        <taxon>Actinomycetes</taxon>
        <taxon>Mycobacteriales</taxon>
        <taxon>Nocardiaceae</taxon>
        <taxon>Nocardia</taxon>
    </lineage>
</organism>
<dbReference type="Proteomes" id="UP000017048">
    <property type="component" value="Unassembled WGS sequence"/>
</dbReference>
<dbReference type="InterPro" id="IPR057037">
    <property type="entry name" value="TPR_rep_actino"/>
</dbReference>
<comment type="caution">
    <text evidence="2">The sequence shown here is derived from an EMBL/GenBank/DDBJ whole genome shotgun (WGS) entry which is preliminary data.</text>
</comment>
<protein>
    <recommendedName>
        <fullName evidence="1">TPR repeat domain-containing protein</fullName>
    </recommendedName>
</protein>
<evidence type="ECO:0000313" key="2">
    <source>
        <dbReference type="EMBL" id="GAD83684.1"/>
    </source>
</evidence>
<gene>
    <name evidence="2" type="ORF">NCAST_20_02530</name>
</gene>
<dbReference type="RefSeq" id="WP_019049481.1">
    <property type="nucleotide sequence ID" value="NZ_BAFO02000020.1"/>
</dbReference>
<evidence type="ECO:0000313" key="3">
    <source>
        <dbReference type="Proteomes" id="UP000017048"/>
    </source>
</evidence>
<dbReference type="STRING" id="1824.SAMN05444423_101984"/>
<name>U5EET6_NOCAS</name>
<accession>U5EET6</accession>
<keyword evidence="3" id="KW-1185">Reference proteome</keyword>
<dbReference type="OrthoDB" id="1187707at2"/>
<dbReference type="AlphaFoldDB" id="U5EET6"/>
<dbReference type="EMBL" id="BAFO02000020">
    <property type="protein sequence ID" value="GAD83684.1"/>
    <property type="molecule type" value="Genomic_DNA"/>
</dbReference>
<sequence length="822" mass="89026">MHKRSAVEKWDLEAVKTWAGQVAAARGALVVCADTTMTHMRDMQASWSGAAYLAAYDRVADDRVQVEKLALEVDELVTVLNDEVNNVISHRTTLLGKVADAQALGMTVDDVWKVMDYDNVEADVRRDHQTLINNALYPFEDAVTKAVQAITGQATEIRSAGDLLGSSLDVSAADTQAGRFGKDDGAELAEAVKNHDKAKIDEILAQMPQPALTQFEVDQLAAGNEVNTLPQSTQDYYKSFFQSAGKDGILGLNEQLLARENAGDTTAAGQRNNLANTILAMTNEKVGTSNGSKGSYANLPPDMQNLISGRAEDFTGAYNGDNQLVGRYQELGQFSELLGQSDQGMQPGKQLGVELGRQSESMMSYLNNVDKNMSGQMPPGFPDGSKDEMKEGAQRFLDVATRNDDVSYSLLTGNDLPATPDIGSEYKNDRPFDAEEFRNTVFRSNWPDDGQAASGLLDWIAEDTKKPGEEGLRANEALAALPDYFAPTGDAPDGSASERPELKDEDGKTVFNRSVDAFNTNPKLADSRAHIMGNNIDSYISGHAEETKLVDDPSVPGVNNRLAELSETDANRLLFLAGQSDGGRLMLEVSRQEYEANMIGRALTEGGSNPSEWLQNNAPKLAELDGRYTNAINNALTWQDEQNAQTSFDEKTKTFENRQQAADIVKSLTLDNLEIPGKSPAGVIGNEVFGVIKDEGYNAAMEKWNPEPEKEGIVPPNREALTTRSENEVRSVILQEMMKDGTLPAYGVDANGNRIDYLDSNGRIVDIGGMSGAAVTALNNTLADRGLAGYVTEYGRSHSNELNSGLISDPAKVKAYVTGKAG</sequence>
<dbReference type="eggNOG" id="ENOG5033TG7">
    <property type="taxonomic scope" value="Bacteria"/>
</dbReference>
<feature type="domain" description="TPR repeat" evidence="1">
    <location>
        <begin position="210"/>
        <end position="459"/>
    </location>
</feature>
<proteinExistence type="predicted"/>